<organism evidence="18 19">
    <name type="scientific">Dentipellis fragilis</name>
    <dbReference type="NCBI Taxonomy" id="205917"/>
    <lineage>
        <taxon>Eukaryota</taxon>
        <taxon>Fungi</taxon>
        <taxon>Dikarya</taxon>
        <taxon>Basidiomycota</taxon>
        <taxon>Agaricomycotina</taxon>
        <taxon>Agaricomycetes</taxon>
        <taxon>Russulales</taxon>
        <taxon>Hericiaceae</taxon>
        <taxon>Dentipellis</taxon>
    </lineage>
</organism>
<feature type="compositionally biased region" description="Polar residues" evidence="16">
    <location>
        <begin position="300"/>
        <end position="328"/>
    </location>
</feature>
<evidence type="ECO:0000256" key="12">
    <source>
        <dbReference type="ARBA" id="ARBA00023326"/>
    </source>
</evidence>
<evidence type="ECO:0000313" key="19">
    <source>
        <dbReference type="Proteomes" id="UP000298327"/>
    </source>
</evidence>
<dbReference type="STRING" id="205917.A0A4Y9YHX8"/>
<dbReference type="Gene3D" id="2.70.50.70">
    <property type="match status" value="1"/>
</dbReference>
<evidence type="ECO:0000256" key="15">
    <source>
        <dbReference type="ARBA" id="ARBA00047174"/>
    </source>
</evidence>
<comment type="similarity">
    <text evidence="13">Belongs to the polysaccharide monooxygenase AA9 family.</text>
</comment>
<dbReference type="AlphaFoldDB" id="A0A4Y9YHX8"/>
<evidence type="ECO:0000256" key="14">
    <source>
        <dbReference type="ARBA" id="ARBA00045077"/>
    </source>
</evidence>
<evidence type="ECO:0000256" key="13">
    <source>
        <dbReference type="ARBA" id="ARBA00044502"/>
    </source>
</evidence>
<keyword evidence="19" id="KW-1185">Reference proteome</keyword>
<keyword evidence="9" id="KW-0503">Monooxygenase</keyword>
<evidence type="ECO:0000259" key="17">
    <source>
        <dbReference type="Pfam" id="PF03443"/>
    </source>
</evidence>
<dbReference type="EC" id="1.14.99.56" evidence="15"/>
<dbReference type="InterPro" id="IPR049892">
    <property type="entry name" value="AA9"/>
</dbReference>
<dbReference type="CDD" id="cd21175">
    <property type="entry name" value="LPMO_AA9"/>
    <property type="match status" value="1"/>
</dbReference>
<evidence type="ECO:0000256" key="7">
    <source>
        <dbReference type="ARBA" id="ARBA00023002"/>
    </source>
</evidence>
<feature type="region of interest" description="Disordered" evidence="16">
    <location>
        <begin position="269"/>
        <end position="350"/>
    </location>
</feature>
<evidence type="ECO:0000256" key="2">
    <source>
        <dbReference type="ARBA" id="ARBA00004613"/>
    </source>
</evidence>
<keyword evidence="7" id="KW-0560">Oxidoreductase</keyword>
<evidence type="ECO:0000256" key="10">
    <source>
        <dbReference type="ARBA" id="ARBA00023157"/>
    </source>
</evidence>
<proteinExistence type="inferred from homology"/>
<comment type="caution">
    <text evidence="18">The sequence shown here is derived from an EMBL/GenBank/DDBJ whole genome shotgun (WGS) entry which is preliminary data.</text>
</comment>
<feature type="compositionally biased region" description="Low complexity" evidence="16">
    <location>
        <begin position="269"/>
        <end position="299"/>
    </location>
</feature>
<feature type="domain" description="Auxiliary Activity family 9 catalytic" evidence="17">
    <location>
        <begin position="50"/>
        <end position="250"/>
    </location>
</feature>
<evidence type="ECO:0000256" key="16">
    <source>
        <dbReference type="SAM" id="MobiDB-lite"/>
    </source>
</evidence>
<feature type="compositionally biased region" description="Basic residues" evidence="16">
    <location>
        <begin position="337"/>
        <end position="350"/>
    </location>
</feature>
<dbReference type="GO" id="GO:0030245">
    <property type="term" value="P:cellulose catabolic process"/>
    <property type="evidence" value="ECO:0007669"/>
    <property type="project" value="UniProtKB-KW"/>
</dbReference>
<dbReference type="Proteomes" id="UP000298327">
    <property type="component" value="Unassembled WGS sequence"/>
</dbReference>
<evidence type="ECO:0000256" key="1">
    <source>
        <dbReference type="ARBA" id="ARBA00001973"/>
    </source>
</evidence>
<dbReference type="GO" id="GO:0005576">
    <property type="term" value="C:extracellular region"/>
    <property type="evidence" value="ECO:0007669"/>
    <property type="project" value="UniProtKB-SubCell"/>
</dbReference>
<evidence type="ECO:0000256" key="4">
    <source>
        <dbReference type="ARBA" id="ARBA00022723"/>
    </source>
</evidence>
<evidence type="ECO:0000256" key="5">
    <source>
        <dbReference type="ARBA" id="ARBA00022729"/>
    </source>
</evidence>
<evidence type="ECO:0000256" key="3">
    <source>
        <dbReference type="ARBA" id="ARBA00022525"/>
    </source>
</evidence>
<evidence type="ECO:0000313" key="18">
    <source>
        <dbReference type="EMBL" id="TFY60539.1"/>
    </source>
</evidence>
<keyword evidence="12" id="KW-0624">Polysaccharide degradation</keyword>
<protein>
    <recommendedName>
        <fullName evidence="15">lytic cellulose monooxygenase (C4-dehydrogenating)</fullName>
        <ecNumber evidence="15">1.14.99.56</ecNumber>
    </recommendedName>
</protein>
<name>A0A4Y9YHX8_9AGAM</name>
<keyword evidence="11" id="KW-0119">Carbohydrate metabolism</keyword>
<keyword evidence="6" id="KW-0136">Cellulose degradation</keyword>
<reference evidence="18 19" key="1">
    <citation type="submission" date="2019-02" db="EMBL/GenBank/DDBJ databases">
        <title>Genome sequencing of the rare red list fungi Dentipellis fragilis.</title>
        <authorList>
            <person name="Buettner E."/>
            <person name="Kellner H."/>
        </authorList>
    </citation>
    <scope>NUCLEOTIDE SEQUENCE [LARGE SCALE GENOMIC DNA]</scope>
    <source>
        <strain evidence="18 19">DSM 105465</strain>
    </source>
</reference>
<evidence type="ECO:0000256" key="9">
    <source>
        <dbReference type="ARBA" id="ARBA00023033"/>
    </source>
</evidence>
<accession>A0A4Y9YHX8</accession>
<dbReference type="GO" id="GO:0004497">
    <property type="term" value="F:monooxygenase activity"/>
    <property type="evidence" value="ECO:0007669"/>
    <property type="project" value="UniProtKB-KW"/>
</dbReference>
<dbReference type="GO" id="GO:0046872">
    <property type="term" value="F:metal ion binding"/>
    <property type="evidence" value="ECO:0007669"/>
    <property type="project" value="UniProtKB-KW"/>
</dbReference>
<keyword evidence="8" id="KW-0186">Copper</keyword>
<evidence type="ECO:0000256" key="8">
    <source>
        <dbReference type="ARBA" id="ARBA00023008"/>
    </source>
</evidence>
<keyword evidence="5" id="KW-0732">Signal</keyword>
<keyword evidence="4" id="KW-0479">Metal-binding</keyword>
<evidence type="ECO:0000256" key="11">
    <source>
        <dbReference type="ARBA" id="ARBA00023277"/>
    </source>
</evidence>
<dbReference type="PANTHER" id="PTHR33353:SF10">
    <property type="entry name" value="ENDO-BETA-1,4-GLUCANASE D"/>
    <property type="match status" value="1"/>
</dbReference>
<gene>
    <name evidence="18" type="ORF">EVG20_g7380</name>
</gene>
<dbReference type="Pfam" id="PF03443">
    <property type="entry name" value="AA9"/>
    <property type="match status" value="1"/>
</dbReference>
<keyword evidence="3" id="KW-0964">Secreted</keyword>
<dbReference type="InterPro" id="IPR005103">
    <property type="entry name" value="AA9_LPMO"/>
</dbReference>
<comment type="subcellular location">
    <subcellularLocation>
        <location evidence="2">Secreted</location>
    </subcellularLocation>
</comment>
<comment type="catalytic activity">
    <reaction evidence="14">
        <text>[(1-&gt;4)-beta-D-glucosyl]n+m + reduced acceptor + O2 = 4-dehydro-beta-D-glucosyl-[(1-&gt;4)-beta-D-glucosyl]n-1 + [(1-&gt;4)-beta-D-glucosyl]m + acceptor + H2O.</text>
        <dbReference type="EC" id="1.14.99.56"/>
    </reaction>
</comment>
<evidence type="ECO:0000256" key="6">
    <source>
        <dbReference type="ARBA" id="ARBA00023001"/>
    </source>
</evidence>
<comment type="cofactor">
    <cofactor evidence="1">
        <name>Cu(2+)</name>
        <dbReference type="ChEBI" id="CHEBI:29036"/>
    </cofactor>
</comment>
<sequence length="350" mass="36374">MLIRPATDPISHPLPAYPDIPDFHSTMAPELTVFHLALVLYLVIPSALGHGFIHHVLVNGQAYPGWNPFVDPYNSPPPARVIRKIPSDGPVADVSASDIACNTGGQSGTSQIANASAGSQVTFQWDYWPADHLGPVSTYMTSCNGDCSSFEASNAQWFKIDAEGYDNGQFASAKLIANNDTWTSTIPAALADGQYLMRHEIVALHSTGDPQYYPSCTQVNVSGGGSGVPSGQYLVSIPGLYNGVQWPNIYNNFQGLTIPGPPVVQFGGAAAASGPTASSASSTSSGGASPASTPTPTSSERGSIPSSTAAHASTGSPASAKGNLNGQCGLSLARKGSLSRRHAQMHQKAH</sequence>
<dbReference type="OrthoDB" id="4849160at2759"/>
<dbReference type="PANTHER" id="PTHR33353">
    <property type="entry name" value="PUTATIVE (AFU_ORTHOLOGUE AFUA_1G12560)-RELATED"/>
    <property type="match status" value="1"/>
</dbReference>
<keyword evidence="10" id="KW-1015">Disulfide bond</keyword>
<dbReference type="EMBL" id="SEOQ01000557">
    <property type="protein sequence ID" value="TFY60539.1"/>
    <property type="molecule type" value="Genomic_DNA"/>
</dbReference>